<evidence type="ECO:0000313" key="4">
    <source>
        <dbReference type="Proteomes" id="UP000193719"/>
    </source>
</evidence>
<keyword evidence="1" id="KW-0539">Nucleus</keyword>
<feature type="DNA-binding region" description="HMG box" evidence="1">
    <location>
        <begin position="278"/>
        <end position="347"/>
    </location>
</feature>
<dbReference type="InterPro" id="IPR009071">
    <property type="entry name" value="HMG_box_dom"/>
</dbReference>
<reference evidence="3 4" key="1">
    <citation type="submission" date="2016-08" db="EMBL/GenBank/DDBJ databases">
        <title>Genomes of anaerobic fungi encode conserved fungal cellulosomes for biomass hydrolysis.</title>
        <authorList>
            <consortium name="DOE Joint Genome Institute"/>
            <person name="Haitjema C.H."/>
            <person name="Gilmore S.P."/>
            <person name="Henske J.K."/>
            <person name="Solomon K.V."/>
            <person name="De Groot R."/>
            <person name="Kuo A."/>
            <person name="Mondo S.J."/>
            <person name="Salamov A.A."/>
            <person name="Labutti K."/>
            <person name="Zhao Z."/>
            <person name="Chiniquy J."/>
            <person name="Barry K."/>
            <person name="Brewer H.M."/>
            <person name="Purvine S.O."/>
            <person name="Wright A.T."/>
            <person name="Boxma B."/>
            <person name="Van Alen T."/>
            <person name="Hackstein J.H."/>
            <person name="Baker S.E."/>
            <person name="Grigoriev I.V."/>
            <person name="O'Malley M.A."/>
        </authorList>
    </citation>
    <scope>NUCLEOTIDE SEQUENCE [LARGE SCALE GENOMIC DNA]</scope>
    <source>
        <strain evidence="4">finn</strain>
    </source>
</reference>
<evidence type="ECO:0000259" key="2">
    <source>
        <dbReference type="PROSITE" id="PS50118"/>
    </source>
</evidence>
<keyword evidence="4" id="KW-1185">Reference proteome</keyword>
<feature type="domain" description="HMG box" evidence="2">
    <location>
        <begin position="278"/>
        <end position="347"/>
    </location>
</feature>
<dbReference type="STRING" id="1754191.A0A1Y1UN61"/>
<gene>
    <name evidence="3" type="ORF">BCR36DRAFT_416986</name>
</gene>
<evidence type="ECO:0000256" key="1">
    <source>
        <dbReference type="PROSITE-ProRule" id="PRU00267"/>
    </source>
</evidence>
<dbReference type="GO" id="GO:0005634">
    <property type="term" value="C:nucleus"/>
    <property type="evidence" value="ECO:0007669"/>
    <property type="project" value="UniProtKB-UniRule"/>
</dbReference>
<dbReference type="SUPFAM" id="SSF47095">
    <property type="entry name" value="HMG-box"/>
    <property type="match status" value="1"/>
</dbReference>
<dbReference type="AlphaFoldDB" id="A0A1Y1UN61"/>
<dbReference type="EMBL" id="MCFH01000108">
    <property type="protein sequence ID" value="ORX39498.1"/>
    <property type="molecule type" value="Genomic_DNA"/>
</dbReference>
<keyword evidence="1" id="KW-0238">DNA-binding</keyword>
<proteinExistence type="predicted"/>
<protein>
    <recommendedName>
        <fullName evidence="2">HMG box domain-containing protein</fullName>
    </recommendedName>
</protein>
<organism evidence="3 4">
    <name type="scientific">Piromyces finnis</name>
    <dbReference type="NCBI Taxonomy" id="1754191"/>
    <lineage>
        <taxon>Eukaryota</taxon>
        <taxon>Fungi</taxon>
        <taxon>Fungi incertae sedis</taxon>
        <taxon>Chytridiomycota</taxon>
        <taxon>Chytridiomycota incertae sedis</taxon>
        <taxon>Neocallimastigomycetes</taxon>
        <taxon>Neocallimastigales</taxon>
        <taxon>Neocallimastigaceae</taxon>
        <taxon>Piromyces</taxon>
    </lineage>
</organism>
<sequence>MFFDINNINNINNIHYQQFNMLNTKNSNNSILNLQSGNFSDVLDPTLMNFTQNSIKNIQVTSQPNIVSPPINTNYLFDNFGNNTIKIIYDKNNYQNNNNNQNNNINNNQIYINQINNDQINNLVNCDQLNYNQIVNYQVINNSFINYDQNINNIININNNINNNINKNINNNINNISIDVYKNAFNNKIDYYNYYYIPSNENDDFSNEVRKLIQQASNRIEILRLAKAMDQEYLLYFMEELNDCDVEFLLKDKDILQKISTIYTSFIFNEKRKYGNKIPRPLNCFMIFKKYLTYYFKQNNAIHYNYKILNGYFGELWKCQNDEVKNAFIHRQNIHKIIHHYVYKGYKFIQTKGKNKHDYKFIISKVKKMVKENKMKKCLKYLEMIKPEDRIKHRDEIIEILNFLKKKI</sequence>
<dbReference type="Gene3D" id="1.10.30.10">
    <property type="entry name" value="High mobility group box domain"/>
    <property type="match status" value="1"/>
</dbReference>
<dbReference type="Proteomes" id="UP000193719">
    <property type="component" value="Unassembled WGS sequence"/>
</dbReference>
<dbReference type="GO" id="GO:0003677">
    <property type="term" value="F:DNA binding"/>
    <property type="evidence" value="ECO:0007669"/>
    <property type="project" value="UniProtKB-UniRule"/>
</dbReference>
<dbReference type="InterPro" id="IPR036910">
    <property type="entry name" value="HMG_box_dom_sf"/>
</dbReference>
<reference evidence="3 4" key="2">
    <citation type="submission" date="2016-08" db="EMBL/GenBank/DDBJ databases">
        <title>Pervasive Adenine N6-methylation of Active Genes in Fungi.</title>
        <authorList>
            <consortium name="DOE Joint Genome Institute"/>
            <person name="Mondo S.J."/>
            <person name="Dannebaum R.O."/>
            <person name="Kuo R.C."/>
            <person name="Labutti K."/>
            <person name="Haridas S."/>
            <person name="Kuo A."/>
            <person name="Salamov A."/>
            <person name="Ahrendt S.R."/>
            <person name="Lipzen A."/>
            <person name="Sullivan W."/>
            <person name="Andreopoulos W.B."/>
            <person name="Clum A."/>
            <person name="Lindquist E."/>
            <person name="Daum C."/>
            <person name="Ramamoorthy G.K."/>
            <person name="Gryganskyi A."/>
            <person name="Culley D."/>
            <person name="Magnuson J.K."/>
            <person name="James T.Y."/>
            <person name="O'Malley M.A."/>
            <person name="Stajich J.E."/>
            <person name="Spatafora J.W."/>
            <person name="Visel A."/>
            <person name="Grigoriev I.V."/>
        </authorList>
    </citation>
    <scope>NUCLEOTIDE SEQUENCE [LARGE SCALE GENOMIC DNA]</scope>
    <source>
        <strain evidence="4">finn</strain>
    </source>
</reference>
<dbReference type="OrthoDB" id="6247875at2759"/>
<dbReference type="PROSITE" id="PS50118">
    <property type="entry name" value="HMG_BOX_2"/>
    <property type="match status" value="1"/>
</dbReference>
<name>A0A1Y1UN61_9FUNG</name>
<accession>A0A1Y1UN61</accession>
<evidence type="ECO:0000313" key="3">
    <source>
        <dbReference type="EMBL" id="ORX39498.1"/>
    </source>
</evidence>
<comment type="caution">
    <text evidence="3">The sequence shown here is derived from an EMBL/GenBank/DDBJ whole genome shotgun (WGS) entry which is preliminary data.</text>
</comment>